<keyword evidence="3" id="KW-1185">Reference proteome</keyword>
<feature type="coiled-coil region" evidence="1">
    <location>
        <begin position="8"/>
        <end position="49"/>
    </location>
</feature>
<reference evidence="2" key="1">
    <citation type="submission" date="2017-05" db="EMBL/GenBank/DDBJ databases">
        <title>Genome sequence of Ca. P. asteris strain NJAY.</title>
        <authorList>
            <person name="Lee I.-M."/>
            <person name="Gundersen-Rindal D."/>
            <person name="Sparks M."/>
        </authorList>
    </citation>
    <scope>NUCLEOTIDE SEQUENCE [LARGE SCALE GENOMIC DNA]</scope>
    <source>
        <strain evidence="2">NJAY</strain>
    </source>
</reference>
<sequence>MIFSKEKITTLEKQLASNIKDVNQLKIEIEQKQIELENKEQKLIDQKNLSTNEIKQLNF</sequence>
<accession>A0ABX4K0J4</accession>
<organism evidence="2 3">
    <name type="scientific">New Jersey aster yellows phytoplasma</name>
    <dbReference type="NCBI Taxonomy" id="270520"/>
    <lineage>
        <taxon>Bacteria</taxon>
        <taxon>Bacillati</taxon>
        <taxon>Mycoplasmatota</taxon>
        <taxon>Mollicutes</taxon>
        <taxon>Acholeplasmatales</taxon>
        <taxon>Acholeplasmataceae</taxon>
        <taxon>Candidatus Phytoplasma</taxon>
        <taxon>16SrI (Aster yellows group)</taxon>
    </lineage>
</organism>
<keyword evidence="1" id="KW-0175">Coiled coil</keyword>
<dbReference type="EMBL" id="MAPF01000050">
    <property type="protein sequence ID" value="PEH36272.1"/>
    <property type="molecule type" value="Genomic_DNA"/>
</dbReference>
<evidence type="ECO:0000313" key="2">
    <source>
        <dbReference type="EMBL" id="PEH36272.1"/>
    </source>
</evidence>
<dbReference type="RefSeq" id="WP_252861558.1">
    <property type="nucleotide sequence ID" value="NZ_MAPF01000050.1"/>
</dbReference>
<proteinExistence type="predicted"/>
<evidence type="ECO:0000313" key="3">
    <source>
        <dbReference type="Proteomes" id="UP000220509"/>
    </source>
</evidence>
<protein>
    <submittedName>
        <fullName evidence="2">Uncharacterized protein</fullName>
    </submittedName>
</protein>
<dbReference type="Proteomes" id="UP000220509">
    <property type="component" value="Unassembled WGS sequence"/>
</dbReference>
<comment type="caution">
    <text evidence="2">The sequence shown here is derived from an EMBL/GenBank/DDBJ whole genome shotgun (WGS) entry which is preliminary data.</text>
</comment>
<name>A0ABX4K0J4_9MOLU</name>
<evidence type="ECO:0000256" key="1">
    <source>
        <dbReference type="SAM" id="Coils"/>
    </source>
</evidence>
<gene>
    <name evidence="2" type="ORF">BBA70_01855</name>
</gene>